<evidence type="ECO:0000259" key="3">
    <source>
        <dbReference type="Pfam" id="PF03372"/>
    </source>
</evidence>
<proteinExistence type="predicted"/>
<feature type="transmembrane region" description="Helical" evidence="2">
    <location>
        <begin position="51"/>
        <end position="68"/>
    </location>
</feature>
<dbReference type="GO" id="GO:0004519">
    <property type="term" value="F:endonuclease activity"/>
    <property type="evidence" value="ECO:0007669"/>
    <property type="project" value="UniProtKB-KW"/>
</dbReference>
<dbReference type="InterPro" id="IPR036691">
    <property type="entry name" value="Endo/exonu/phosph_ase_sf"/>
</dbReference>
<feature type="domain" description="Endonuclease/exonuclease/phosphatase" evidence="3">
    <location>
        <begin position="146"/>
        <end position="351"/>
    </location>
</feature>
<protein>
    <submittedName>
        <fullName evidence="4">Endonuclease/exonuclease/phosphatase family protein</fullName>
    </submittedName>
</protein>
<keyword evidence="4" id="KW-0540">Nuclease</keyword>
<dbReference type="InterPro" id="IPR005135">
    <property type="entry name" value="Endo/exonuclease/phosphatase"/>
</dbReference>
<keyword evidence="5" id="KW-1185">Reference proteome</keyword>
<keyword evidence="2" id="KW-0812">Transmembrane</keyword>
<dbReference type="EMBL" id="JAKWJU010000002">
    <property type="protein sequence ID" value="MCH6163303.1"/>
    <property type="molecule type" value="Genomic_DNA"/>
</dbReference>
<evidence type="ECO:0000313" key="5">
    <source>
        <dbReference type="Proteomes" id="UP001166784"/>
    </source>
</evidence>
<keyword evidence="2" id="KW-0472">Membrane</keyword>
<sequence length="361" mass="39424">MTGDRNHRIRRGGGRGTVTGHPLQPAPRPVRPRYERVRREQAPRRTRRGPLSWFVWLVLIVLSVPLTFRGMDDDGPTPIAQLLAFLPWFLVPGWLALLYAVLTRRGLVALWAIAVLAATVGYTLPQGPDAPAGAAERTGKARFRVLTANLRYGDATESLLKTLRRERPQIVSVQECDSRCVRALRDVRMSESYPYRHIIEGDGASGSALLSTFPLKRQGALPGRLAMPNAVADIAGTSVRVQVAHPMPPKPDALSSWRAELGALRSYGASRGGTPTIVAGDFNSSQDHAAFRAVLRTGLNDSARLTGQSRTPTWPDHTPLRPMGAQIDHILVSDPLTAVEAQFVDLDGSDHLAVLADIKLF</sequence>
<keyword evidence="4" id="KW-0255">Endonuclease</keyword>
<feature type="transmembrane region" description="Helical" evidence="2">
    <location>
        <begin position="107"/>
        <end position="124"/>
    </location>
</feature>
<keyword evidence="4" id="KW-0378">Hydrolase</keyword>
<accession>A0ABS9T4C2</accession>
<evidence type="ECO:0000256" key="1">
    <source>
        <dbReference type="SAM" id="MobiDB-lite"/>
    </source>
</evidence>
<feature type="region of interest" description="Disordered" evidence="1">
    <location>
        <begin position="1"/>
        <end position="42"/>
    </location>
</feature>
<feature type="compositionally biased region" description="Basic and acidic residues" evidence="1">
    <location>
        <begin position="32"/>
        <end position="42"/>
    </location>
</feature>
<evidence type="ECO:0000256" key="2">
    <source>
        <dbReference type="SAM" id="Phobius"/>
    </source>
</evidence>
<dbReference type="SUPFAM" id="SSF56219">
    <property type="entry name" value="DNase I-like"/>
    <property type="match status" value="1"/>
</dbReference>
<reference evidence="4" key="1">
    <citation type="submission" date="2022-03" db="EMBL/GenBank/DDBJ databases">
        <authorList>
            <person name="Santos J.D.N."/>
            <person name="Kallscheuer N."/>
            <person name="Jogler C."/>
            <person name="Lage O.M."/>
        </authorList>
    </citation>
    <scope>NUCLEOTIDE SEQUENCE</scope>
    <source>
        <strain evidence="4">M600PL45_2</strain>
    </source>
</reference>
<evidence type="ECO:0000313" key="4">
    <source>
        <dbReference type="EMBL" id="MCH6163303.1"/>
    </source>
</evidence>
<reference evidence="4" key="2">
    <citation type="journal article" date="2023" name="Int. J. Syst. Evol. Microbiol.">
        <title>Streptomyces marispadix sp. nov., isolated from marine beach sediment of the Northern Coast of Portugal.</title>
        <authorList>
            <person name="dos Santos J.D.N."/>
            <person name="Vitorino I.R."/>
            <person name="Kallscheuer N."/>
            <person name="Srivastava A."/>
            <person name="Krautwurst S."/>
            <person name="Marz M."/>
            <person name="Jogler C."/>
            <person name="Lobo Da Cunha A."/>
            <person name="Catita J."/>
            <person name="Goncalves H."/>
            <person name="Gonzalez I."/>
            <person name="Reyes F."/>
            <person name="Lage O.M."/>
        </authorList>
    </citation>
    <scope>NUCLEOTIDE SEQUENCE</scope>
    <source>
        <strain evidence="4">M600PL45_2</strain>
    </source>
</reference>
<organism evidence="4 5">
    <name type="scientific">Streptomyces marispadix</name>
    <dbReference type="NCBI Taxonomy" id="2922868"/>
    <lineage>
        <taxon>Bacteria</taxon>
        <taxon>Bacillati</taxon>
        <taxon>Actinomycetota</taxon>
        <taxon>Actinomycetes</taxon>
        <taxon>Kitasatosporales</taxon>
        <taxon>Streptomycetaceae</taxon>
        <taxon>Streptomyces</taxon>
    </lineage>
</organism>
<gene>
    <name evidence="4" type="ORF">MMA15_23790</name>
</gene>
<dbReference type="Pfam" id="PF03372">
    <property type="entry name" value="Exo_endo_phos"/>
    <property type="match status" value="1"/>
</dbReference>
<dbReference type="Gene3D" id="3.60.10.10">
    <property type="entry name" value="Endonuclease/exonuclease/phosphatase"/>
    <property type="match status" value="1"/>
</dbReference>
<name>A0ABS9T4C2_9ACTN</name>
<comment type="caution">
    <text evidence="4">The sequence shown here is derived from an EMBL/GenBank/DDBJ whole genome shotgun (WGS) entry which is preliminary data.</text>
</comment>
<dbReference type="Proteomes" id="UP001166784">
    <property type="component" value="Unassembled WGS sequence"/>
</dbReference>
<keyword evidence="2" id="KW-1133">Transmembrane helix</keyword>
<feature type="transmembrane region" description="Helical" evidence="2">
    <location>
        <begin position="80"/>
        <end position="100"/>
    </location>
</feature>